<protein>
    <submittedName>
        <fullName evidence="1">Uncharacterized protein</fullName>
    </submittedName>
</protein>
<dbReference type="InterPro" id="IPR025395">
    <property type="entry name" value="Phage_tail_terminator-like"/>
</dbReference>
<organism evidence="1">
    <name type="scientific">uncultured Caudovirales phage</name>
    <dbReference type="NCBI Taxonomy" id="2100421"/>
    <lineage>
        <taxon>Viruses</taxon>
        <taxon>Duplodnaviria</taxon>
        <taxon>Heunggongvirae</taxon>
        <taxon>Uroviricota</taxon>
        <taxon>Caudoviricetes</taxon>
        <taxon>Peduoviridae</taxon>
        <taxon>Maltschvirus</taxon>
        <taxon>Maltschvirus maltsch</taxon>
    </lineage>
</organism>
<dbReference type="Pfam" id="PF13554">
    <property type="entry name" value="Phage_tail_terminator_5"/>
    <property type="match status" value="1"/>
</dbReference>
<sequence>MSAATFHSDIRAGVRQRIVNMANKPAFAWEGVKFDPIKGTPWVTEGIRPVSSVVVSPGIGGLIAHTVLATFTLHYPANVGTATLDAFAGLLMDEFRPGNSIAYATSNAVIHQTERMGSTQEPDWINCAVVITMIGHTPN</sequence>
<dbReference type="EMBL" id="LR796164">
    <property type="protein sequence ID" value="CAB4122610.1"/>
    <property type="molecule type" value="Genomic_DNA"/>
</dbReference>
<evidence type="ECO:0000313" key="1">
    <source>
        <dbReference type="EMBL" id="CAB4122610.1"/>
    </source>
</evidence>
<reference evidence="1" key="1">
    <citation type="submission" date="2020-04" db="EMBL/GenBank/DDBJ databases">
        <authorList>
            <person name="Chiriac C."/>
            <person name="Salcher M."/>
            <person name="Ghai R."/>
            <person name="Kavagutti S V."/>
        </authorList>
    </citation>
    <scope>NUCLEOTIDE SEQUENCE</scope>
</reference>
<dbReference type="Gene3D" id="3.30.2000.20">
    <property type="match status" value="1"/>
</dbReference>
<accession>A0A6J5KRC0</accession>
<name>A0A6J5KRC0_9CAUD</name>
<gene>
    <name evidence="1" type="ORF">UFOVP36_69</name>
</gene>
<proteinExistence type="predicted"/>